<dbReference type="Proteomes" id="UP000001351">
    <property type="component" value="Chromosome"/>
</dbReference>
<accession>Q08VE3</accession>
<sequence length="111" mass="10597">MKTIGKTNRMMGLRQAALLTAVLGATAVMAEVPWAGGALCVDSIPVEEVFLVSKLEGGASSQGGGPTRQGTLLSQILGSDLLGGIFGGAGDGGGGGSGGGGELLGGLLGGL</sequence>
<feature type="signal peptide" evidence="1">
    <location>
        <begin position="1"/>
        <end position="30"/>
    </location>
</feature>
<dbReference type="STRING" id="378806.STAUR_3082"/>
<protein>
    <submittedName>
        <fullName evidence="3">Uncharacterized protein</fullName>
    </submittedName>
</protein>
<evidence type="ECO:0000313" key="2">
    <source>
        <dbReference type="EMBL" id="ADO70874.1"/>
    </source>
</evidence>
<evidence type="ECO:0000313" key="4">
    <source>
        <dbReference type="Proteomes" id="UP000001351"/>
    </source>
</evidence>
<dbReference type="AlphaFoldDB" id="Q08VE3"/>
<proteinExistence type="predicted"/>
<feature type="chain" id="PRO_5010840125" evidence="1">
    <location>
        <begin position="31"/>
        <end position="111"/>
    </location>
</feature>
<gene>
    <name evidence="2" type="ordered locus">STAUR_3082</name>
    <name evidence="3" type="ORF">STIAU_4401</name>
</gene>
<reference evidence="3 5" key="1">
    <citation type="submission" date="2006-04" db="EMBL/GenBank/DDBJ databases">
        <authorList>
            <person name="Nierman W.C."/>
        </authorList>
    </citation>
    <scope>NUCLEOTIDE SEQUENCE [LARGE SCALE GENOMIC DNA]</scope>
    <source>
        <strain evidence="3 5">DW4/3-1</strain>
    </source>
</reference>
<dbReference type="Proteomes" id="UP000032702">
    <property type="component" value="Unassembled WGS sequence"/>
</dbReference>
<dbReference type="EMBL" id="CP002271">
    <property type="protein sequence ID" value="ADO70874.1"/>
    <property type="molecule type" value="Genomic_DNA"/>
</dbReference>
<dbReference type="HOGENOM" id="CLU_2156830_0_0_7"/>
<dbReference type="RefSeq" id="WP_002616530.1">
    <property type="nucleotide sequence ID" value="NC_014623.1"/>
</dbReference>
<name>Q08VE3_STIAD</name>
<reference evidence="2 4" key="2">
    <citation type="journal article" date="2011" name="Mol. Biol. Evol.">
        <title>Comparative genomic analysis of fruiting body formation in Myxococcales.</title>
        <authorList>
            <person name="Huntley S."/>
            <person name="Hamann N."/>
            <person name="Wegener-Feldbrugge S."/>
            <person name="Treuner-Lange A."/>
            <person name="Kube M."/>
            <person name="Reinhardt R."/>
            <person name="Klages S."/>
            <person name="Muller R."/>
            <person name="Ronning C.M."/>
            <person name="Nierman W.C."/>
            <person name="Sogaard-Andersen L."/>
        </authorList>
    </citation>
    <scope>NUCLEOTIDE SEQUENCE [LARGE SCALE GENOMIC DNA]</scope>
    <source>
        <strain evidence="2 4">DW4/3-1</strain>
    </source>
</reference>
<keyword evidence="1" id="KW-0732">Signal</keyword>
<keyword evidence="4" id="KW-1185">Reference proteome</keyword>
<dbReference type="KEGG" id="sur:STAUR_3082"/>
<organism evidence="3 5">
    <name type="scientific">Stigmatella aurantiaca (strain DW4/3-1)</name>
    <dbReference type="NCBI Taxonomy" id="378806"/>
    <lineage>
        <taxon>Bacteria</taxon>
        <taxon>Pseudomonadati</taxon>
        <taxon>Myxococcota</taxon>
        <taxon>Myxococcia</taxon>
        <taxon>Myxococcales</taxon>
        <taxon>Cystobacterineae</taxon>
        <taxon>Archangiaceae</taxon>
        <taxon>Stigmatella</taxon>
    </lineage>
</organism>
<evidence type="ECO:0000256" key="1">
    <source>
        <dbReference type="SAM" id="SignalP"/>
    </source>
</evidence>
<dbReference type="EMBL" id="AAMD01000116">
    <property type="protein sequence ID" value="EAU64451.1"/>
    <property type="molecule type" value="Genomic_DNA"/>
</dbReference>
<evidence type="ECO:0000313" key="3">
    <source>
        <dbReference type="EMBL" id="EAU64451.1"/>
    </source>
</evidence>
<evidence type="ECO:0000313" key="5">
    <source>
        <dbReference type="Proteomes" id="UP000032702"/>
    </source>
</evidence>